<evidence type="ECO:0000256" key="7">
    <source>
        <dbReference type="ARBA" id="ARBA00023136"/>
    </source>
</evidence>
<evidence type="ECO:0000256" key="8">
    <source>
        <dbReference type="ARBA" id="ARBA00023143"/>
    </source>
</evidence>
<evidence type="ECO:0000256" key="3">
    <source>
        <dbReference type="ARBA" id="ARBA00007971"/>
    </source>
</evidence>
<evidence type="ECO:0000256" key="6">
    <source>
        <dbReference type="ARBA" id="ARBA00022989"/>
    </source>
</evidence>
<dbReference type="GO" id="GO:0005886">
    <property type="term" value="C:plasma membrane"/>
    <property type="evidence" value="ECO:0007669"/>
    <property type="project" value="UniProtKB-SubCell"/>
</dbReference>
<feature type="transmembrane region" description="Helical" evidence="10">
    <location>
        <begin position="25"/>
        <end position="47"/>
    </location>
</feature>
<keyword evidence="6 10" id="KW-1133">Transmembrane helix</keyword>
<dbReference type="PRINTS" id="PR01009">
    <property type="entry name" value="FLGMRINGFLIF"/>
</dbReference>
<dbReference type="EMBL" id="ASJR01000010">
    <property type="protein sequence ID" value="ERP31689.1"/>
    <property type="molecule type" value="Genomic_DNA"/>
</dbReference>
<evidence type="ECO:0000256" key="5">
    <source>
        <dbReference type="ARBA" id="ARBA00022692"/>
    </source>
</evidence>
<dbReference type="Gene3D" id="3.30.300.30">
    <property type="match status" value="1"/>
</dbReference>
<dbReference type="InterPro" id="IPR006182">
    <property type="entry name" value="FliF_N_dom"/>
</dbReference>
<keyword evidence="13" id="KW-0969">Cilium</keyword>
<feature type="transmembrane region" description="Helical" evidence="10">
    <location>
        <begin position="421"/>
        <end position="442"/>
    </location>
</feature>
<feature type="domain" description="Flagellar M-ring C-terminal" evidence="12">
    <location>
        <begin position="260"/>
        <end position="398"/>
    </location>
</feature>
<keyword evidence="5 10" id="KW-0812">Transmembrane</keyword>
<dbReference type="PANTHER" id="PTHR30046">
    <property type="entry name" value="FLAGELLAR M-RING PROTEIN"/>
    <property type="match status" value="1"/>
</dbReference>
<dbReference type="InterPro" id="IPR013556">
    <property type="entry name" value="Flag_M-ring_C"/>
</dbReference>
<evidence type="ECO:0000313" key="14">
    <source>
        <dbReference type="Proteomes" id="UP000017148"/>
    </source>
</evidence>
<dbReference type="NCBIfam" id="TIGR00206">
    <property type="entry name" value="fliF"/>
    <property type="match status" value="1"/>
</dbReference>
<evidence type="ECO:0000259" key="11">
    <source>
        <dbReference type="Pfam" id="PF01514"/>
    </source>
</evidence>
<evidence type="ECO:0000256" key="9">
    <source>
        <dbReference type="PIRNR" id="PIRNR004862"/>
    </source>
</evidence>
<dbReference type="Pfam" id="PF01514">
    <property type="entry name" value="YscJ_FliF"/>
    <property type="match status" value="1"/>
</dbReference>
<evidence type="ECO:0000256" key="2">
    <source>
        <dbReference type="ARBA" id="ARBA00004651"/>
    </source>
</evidence>
<dbReference type="GO" id="GO:0009431">
    <property type="term" value="C:bacterial-type flagellum basal body, MS ring"/>
    <property type="evidence" value="ECO:0007669"/>
    <property type="project" value="InterPro"/>
</dbReference>
<evidence type="ECO:0000256" key="4">
    <source>
        <dbReference type="ARBA" id="ARBA00022475"/>
    </source>
</evidence>
<comment type="subcellular location">
    <subcellularLocation>
        <location evidence="1 9">Bacterial flagellum basal body</location>
    </subcellularLocation>
    <subcellularLocation>
        <location evidence="2">Cell membrane</location>
        <topology evidence="2">Multi-pass membrane protein</topology>
    </subcellularLocation>
</comment>
<sequence>MGDFFKELISQIALIWAKLSLQQRVILSSLVVFMFLGLFTLILWGSMGATAPGRDYRVLHRNVASEDMADIVDELTAGQYDYELRNDGRDIYVQNQDFYAARMLLAREGVPAGRNFGYELFDQNSFGITDFEQNIQARRALEGELTRTIEALDIVNRARVHLVFMESSLFQRDQKQAKASITLDLRGGGEPSREQIRGITFLVASSVQGLERENVSILDSHGRLLTSPYEEDSALGMSSQNMEIQQQVENRLTQRLETLLSRVVGRNNATVTVSADLNFDRIEENSERYDPDSRVLRSQEINERAVTNAPDGDQSSESIVSNYEINRTLEKVIREVGNVNRLSVAVVVNGRYEENEEGERVFVPRSDEELASLEESIRSAVGFNMDRGDQISLTSMRFDTSFEEQFYHEKTTIGGFEVQEMVQYLILAALLFAALFVIVNIAKAMSDAMNPPLPEVELPKDIQSEEEVVDIPENIARSNELLEKAEVMAENDPGNVAKIIQDWLNEPAVSKEK</sequence>
<gene>
    <name evidence="13" type="ORF">CALK_1349</name>
</gene>
<name>U7D589_9BACT</name>
<dbReference type="Pfam" id="PF08345">
    <property type="entry name" value="YscJ_FliF_C"/>
    <property type="match status" value="1"/>
</dbReference>
<evidence type="ECO:0000313" key="13">
    <source>
        <dbReference type="EMBL" id="ERP31689.1"/>
    </source>
</evidence>
<keyword evidence="4" id="KW-1003">Cell membrane</keyword>
<dbReference type="eggNOG" id="COG1766">
    <property type="taxonomic scope" value="Bacteria"/>
</dbReference>
<keyword evidence="7 10" id="KW-0472">Membrane</keyword>
<dbReference type="InterPro" id="IPR045851">
    <property type="entry name" value="AMP-bd_C_sf"/>
</dbReference>
<dbReference type="PANTHER" id="PTHR30046:SF0">
    <property type="entry name" value="FLAGELLAR M-RING PROTEIN"/>
    <property type="match status" value="1"/>
</dbReference>
<dbReference type="GO" id="GO:0071973">
    <property type="term" value="P:bacterial-type flagellum-dependent cell motility"/>
    <property type="evidence" value="ECO:0007669"/>
    <property type="project" value="InterPro"/>
</dbReference>
<comment type="similarity">
    <text evidence="3 9">Belongs to the FliF family.</text>
</comment>
<evidence type="ECO:0000259" key="12">
    <source>
        <dbReference type="Pfam" id="PF08345"/>
    </source>
</evidence>
<dbReference type="InterPro" id="IPR000067">
    <property type="entry name" value="FlgMring_FliF"/>
</dbReference>
<dbReference type="OrthoDB" id="9807026at2"/>
<proteinExistence type="inferred from homology"/>
<comment type="caution">
    <text evidence="13">The sequence shown here is derived from an EMBL/GenBank/DDBJ whole genome shotgun (WGS) entry which is preliminary data.</text>
</comment>
<reference evidence="13 14" key="1">
    <citation type="journal article" date="2013" name="Environ. Microbiol.">
        <title>Genome analysis of Chitinivibrio alkaliphilus gen. nov., sp. nov., a novel extremely haloalkaliphilic anaerobic chitinolytic bacterium from the candidate phylum Termite Group 3.</title>
        <authorList>
            <person name="Sorokin D.Y."/>
            <person name="Gumerov V.M."/>
            <person name="Rakitin A.L."/>
            <person name="Beletsky A.V."/>
            <person name="Damste J.S."/>
            <person name="Muyzer G."/>
            <person name="Mardanov A.V."/>
            <person name="Ravin N.V."/>
        </authorList>
    </citation>
    <scope>NUCLEOTIDE SEQUENCE [LARGE SCALE GENOMIC DNA]</scope>
    <source>
        <strain evidence="13 14">ACht1</strain>
    </source>
</reference>
<dbReference type="PIRSF" id="PIRSF004862">
    <property type="entry name" value="FliF"/>
    <property type="match status" value="1"/>
</dbReference>
<comment type="function">
    <text evidence="9">The M ring may be actively involved in energy transduction.</text>
</comment>
<dbReference type="PATRIC" id="fig|1313304.3.peg.1284"/>
<dbReference type="Proteomes" id="UP000017148">
    <property type="component" value="Unassembled WGS sequence"/>
</dbReference>
<accession>U7D589</accession>
<dbReference type="GO" id="GO:0003774">
    <property type="term" value="F:cytoskeletal motor activity"/>
    <property type="evidence" value="ECO:0007669"/>
    <property type="project" value="InterPro"/>
</dbReference>
<protein>
    <recommendedName>
        <fullName evidence="9">Flagellar M-ring protein</fullName>
    </recommendedName>
</protein>
<evidence type="ECO:0000256" key="1">
    <source>
        <dbReference type="ARBA" id="ARBA00004117"/>
    </source>
</evidence>
<keyword evidence="13" id="KW-0966">Cell projection</keyword>
<keyword evidence="14" id="KW-1185">Reference proteome</keyword>
<dbReference type="STRING" id="1313304.CALK_1349"/>
<keyword evidence="8 9" id="KW-0975">Bacterial flagellum</keyword>
<dbReference type="AlphaFoldDB" id="U7D589"/>
<evidence type="ECO:0000256" key="10">
    <source>
        <dbReference type="SAM" id="Phobius"/>
    </source>
</evidence>
<dbReference type="RefSeq" id="WP_022636812.1">
    <property type="nucleotide sequence ID" value="NZ_ASJR01000010.1"/>
</dbReference>
<dbReference type="InterPro" id="IPR043427">
    <property type="entry name" value="YscJ/FliF"/>
</dbReference>
<feature type="domain" description="Flagellar M-ring N-terminal" evidence="11">
    <location>
        <begin position="54"/>
        <end position="226"/>
    </location>
</feature>
<organism evidence="13 14">
    <name type="scientific">Chitinivibrio alkaliphilus ACht1</name>
    <dbReference type="NCBI Taxonomy" id="1313304"/>
    <lineage>
        <taxon>Bacteria</taxon>
        <taxon>Pseudomonadati</taxon>
        <taxon>Fibrobacterota</taxon>
        <taxon>Chitinivibrionia</taxon>
        <taxon>Chitinivibrionales</taxon>
        <taxon>Chitinivibrionaceae</taxon>
        <taxon>Chitinivibrio</taxon>
    </lineage>
</organism>
<keyword evidence="13" id="KW-0282">Flagellum</keyword>